<dbReference type="Proteomes" id="UP000186817">
    <property type="component" value="Unassembled WGS sequence"/>
</dbReference>
<accession>A0A1Q9BZJ5</accession>
<protein>
    <submittedName>
        <fullName evidence="1">Uncharacterized protein</fullName>
    </submittedName>
</protein>
<dbReference type="EMBL" id="LSRX01002142">
    <property type="protein sequence ID" value="OLP76093.1"/>
    <property type="molecule type" value="Genomic_DNA"/>
</dbReference>
<evidence type="ECO:0000313" key="1">
    <source>
        <dbReference type="EMBL" id="OLP76093.1"/>
    </source>
</evidence>
<evidence type="ECO:0000313" key="2">
    <source>
        <dbReference type="Proteomes" id="UP000186817"/>
    </source>
</evidence>
<proteinExistence type="predicted"/>
<feature type="non-terminal residue" evidence="1">
    <location>
        <position position="1"/>
    </location>
</feature>
<dbReference type="AlphaFoldDB" id="A0A1Q9BZJ5"/>
<gene>
    <name evidence="1" type="ORF">AK812_SmicGene44017</name>
</gene>
<organism evidence="1 2">
    <name type="scientific">Symbiodinium microadriaticum</name>
    <name type="common">Dinoflagellate</name>
    <name type="synonym">Zooxanthella microadriatica</name>
    <dbReference type="NCBI Taxonomy" id="2951"/>
    <lineage>
        <taxon>Eukaryota</taxon>
        <taxon>Sar</taxon>
        <taxon>Alveolata</taxon>
        <taxon>Dinophyceae</taxon>
        <taxon>Suessiales</taxon>
        <taxon>Symbiodiniaceae</taxon>
        <taxon>Symbiodinium</taxon>
    </lineage>
</organism>
<reference evidence="1 2" key="1">
    <citation type="submission" date="2016-02" db="EMBL/GenBank/DDBJ databases">
        <title>Genome analysis of coral dinoflagellate symbionts highlights evolutionary adaptations to a symbiotic lifestyle.</title>
        <authorList>
            <person name="Aranda M."/>
            <person name="Li Y."/>
            <person name="Liew Y.J."/>
            <person name="Baumgarten S."/>
            <person name="Simakov O."/>
            <person name="Wilson M."/>
            <person name="Piel J."/>
            <person name="Ashoor H."/>
            <person name="Bougouffa S."/>
            <person name="Bajic V.B."/>
            <person name="Ryu T."/>
            <person name="Ravasi T."/>
            <person name="Bayer T."/>
            <person name="Micklem G."/>
            <person name="Kim H."/>
            <person name="Bhak J."/>
            <person name="Lajeunesse T.C."/>
            <person name="Voolstra C.R."/>
        </authorList>
    </citation>
    <scope>NUCLEOTIDE SEQUENCE [LARGE SCALE GENOMIC DNA]</scope>
    <source>
        <strain evidence="1 2">CCMP2467</strain>
    </source>
</reference>
<keyword evidence="2" id="KW-1185">Reference proteome</keyword>
<name>A0A1Q9BZJ5_SYMMI</name>
<sequence>AEVSTEIASDVEVDAASGDGVEERLLDIWCRKLQEELLEIDAPIISTLRGSLDPDRAALLLVGRTRASTLKRYLSYYRQWRLWLAEAKLRYPPGRPADLVDYLLTS</sequence>
<comment type="caution">
    <text evidence="1">The sequence shown here is derived from an EMBL/GenBank/DDBJ whole genome shotgun (WGS) entry which is preliminary data.</text>
</comment>